<accession>A0A7S7NRS9</accession>
<dbReference type="EMBL" id="CP063849">
    <property type="protein sequence ID" value="QOY88474.1"/>
    <property type="molecule type" value="Genomic_DNA"/>
</dbReference>
<evidence type="ECO:0000313" key="2">
    <source>
        <dbReference type="Proteomes" id="UP000593892"/>
    </source>
</evidence>
<protein>
    <submittedName>
        <fullName evidence="1">Uncharacterized protein</fullName>
    </submittedName>
</protein>
<dbReference type="SUPFAM" id="SSF56371">
    <property type="entry name" value="Ribosome inactivating proteins (RIP)"/>
    <property type="match status" value="1"/>
</dbReference>
<dbReference type="GO" id="GO:0030598">
    <property type="term" value="F:rRNA N-glycosylase activity"/>
    <property type="evidence" value="ECO:0007669"/>
    <property type="project" value="InterPro"/>
</dbReference>
<evidence type="ECO:0000313" key="1">
    <source>
        <dbReference type="EMBL" id="QOY88474.1"/>
    </source>
</evidence>
<dbReference type="AlphaFoldDB" id="A0A7S7NRS9"/>
<keyword evidence="2" id="KW-1185">Reference proteome</keyword>
<sequence>MPSQVVDLDISSAKSYMSSMGVLRQAITLGREKSPGLILILRVQLLYGGRVTLYMKVLNLYIIAFGTNPVFALADATEDVPATLRTSGAVPKEVKIQKLALGSDHGALGTEGAEFGLGDLAQCSSLALFDGSQSFSMIRKPLSLLVCLLAEGARFLEVQNSFAGVSRKTGEYWARPQPNEGLYASMSVGNGQTSTDNISISGVVWVWQKASRLRRYATAAGVGPEGGKRLAAQLNGLIAEITALLSVSEGKVERETVLLRIAESPSRLGPGASPVAAKLLEAKQLAGRFGATTKEQISDILLLFADEMVMKATQGLLVTAI</sequence>
<dbReference type="InterPro" id="IPR036041">
    <property type="entry name" value="Ribosome-inact_prot_sf"/>
</dbReference>
<proteinExistence type="predicted"/>
<dbReference type="Proteomes" id="UP000593892">
    <property type="component" value="Chromosome"/>
</dbReference>
<dbReference type="RefSeq" id="WP_194450136.1">
    <property type="nucleotide sequence ID" value="NZ_CP063849.1"/>
</dbReference>
<dbReference type="KEGG" id="pfer:IRI77_00480"/>
<reference evidence="1 2" key="1">
    <citation type="submission" date="2020-10" db="EMBL/GenBank/DDBJ databases">
        <title>Complete genome sequence of Paludibaculum fermentans P105T, a facultatively anaerobic acidobacterium capable of dissimilatory Fe(III) reduction.</title>
        <authorList>
            <person name="Dedysh S.N."/>
            <person name="Beletsky A.V."/>
            <person name="Kulichevskaya I.S."/>
            <person name="Mardanov A.V."/>
            <person name="Ravin N.V."/>
        </authorList>
    </citation>
    <scope>NUCLEOTIDE SEQUENCE [LARGE SCALE GENOMIC DNA]</scope>
    <source>
        <strain evidence="1 2">P105</strain>
    </source>
</reference>
<dbReference type="GO" id="GO:0017148">
    <property type="term" value="P:negative regulation of translation"/>
    <property type="evidence" value="ECO:0007669"/>
    <property type="project" value="InterPro"/>
</dbReference>
<name>A0A7S7NRS9_PALFE</name>
<gene>
    <name evidence="1" type="ORF">IRI77_00480</name>
</gene>
<organism evidence="1 2">
    <name type="scientific">Paludibaculum fermentans</name>
    <dbReference type="NCBI Taxonomy" id="1473598"/>
    <lineage>
        <taxon>Bacteria</taxon>
        <taxon>Pseudomonadati</taxon>
        <taxon>Acidobacteriota</taxon>
        <taxon>Terriglobia</taxon>
        <taxon>Bryobacterales</taxon>
        <taxon>Bryobacteraceae</taxon>
        <taxon>Paludibaculum</taxon>
    </lineage>
</organism>